<dbReference type="AlphaFoldDB" id="A0A816A545"/>
<proteinExistence type="predicted"/>
<feature type="compositionally biased region" description="Low complexity" evidence="1">
    <location>
        <begin position="93"/>
        <end position="103"/>
    </location>
</feature>
<gene>
    <name evidence="2" type="ORF">GPM918_LOCUS41915</name>
    <name evidence="3" type="ORF">SRO942_LOCUS43046</name>
</gene>
<reference evidence="2" key="1">
    <citation type="submission" date="2021-02" db="EMBL/GenBank/DDBJ databases">
        <authorList>
            <person name="Nowell W R."/>
        </authorList>
    </citation>
    <scope>NUCLEOTIDE SEQUENCE</scope>
</reference>
<protein>
    <submittedName>
        <fullName evidence="2">Uncharacterized protein</fullName>
    </submittedName>
</protein>
<comment type="caution">
    <text evidence="2">The sequence shown here is derived from an EMBL/GenBank/DDBJ whole genome shotgun (WGS) entry which is preliminary data.</text>
</comment>
<name>A0A816A545_9BILA</name>
<keyword evidence="4" id="KW-1185">Reference proteome</keyword>
<organism evidence="2 4">
    <name type="scientific">Didymodactylos carnosus</name>
    <dbReference type="NCBI Taxonomy" id="1234261"/>
    <lineage>
        <taxon>Eukaryota</taxon>
        <taxon>Metazoa</taxon>
        <taxon>Spiralia</taxon>
        <taxon>Gnathifera</taxon>
        <taxon>Rotifera</taxon>
        <taxon>Eurotatoria</taxon>
        <taxon>Bdelloidea</taxon>
        <taxon>Philodinida</taxon>
        <taxon>Philodinidae</taxon>
        <taxon>Didymodactylos</taxon>
    </lineage>
</organism>
<accession>A0A816A545</accession>
<evidence type="ECO:0000313" key="3">
    <source>
        <dbReference type="EMBL" id="CAF4466577.1"/>
    </source>
</evidence>
<evidence type="ECO:0000256" key="1">
    <source>
        <dbReference type="SAM" id="MobiDB-lite"/>
    </source>
</evidence>
<feature type="region of interest" description="Disordered" evidence="1">
    <location>
        <begin position="81"/>
        <end position="128"/>
    </location>
</feature>
<dbReference type="Proteomes" id="UP000663829">
    <property type="component" value="Unassembled WGS sequence"/>
</dbReference>
<dbReference type="EMBL" id="CAJNOQ010034133">
    <property type="protein sequence ID" value="CAF1593417.1"/>
    <property type="molecule type" value="Genomic_DNA"/>
</dbReference>
<sequence>MKRVAHSVRIGFVRRGFVSPEPDEYQSSPKVQQLPHQQSALRQFWNRRISRSAPLRDEVQNQQYIVAPGTPQNVRLHDITEANNSKQHYPEISSSSSLPSTPSVARQPMRIQEQTTTHNPHKIPSTAK</sequence>
<evidence type="ECO:0000313" key="4">
    <source>
        <dbReference type="Proteomes" id="UP000663829"/>
    </source>
</evidence>
<evidence type="ECO:0000313" key="2">
    <source>
        <dbReference type="EMBL" id="CAF1593417.1"/>
    </source>
</evidence>
<dbReference type="EMBL" id="CAJOBC010100339">
    <property type="protein sequence ID" value="CAF4466577.1"/>
    <property type="molecule type" value="Genomic_DNA"/>
</dbReference>
<dbReference type="Proteomes" id="UP000681722">
    <property type="component" value="Unassembled WGS sequence"/>
</dbReference>